<dbReference type="AlphaFoldDB" id="A0AAF3JBX7"/>
<protein>
    <submittedName>
        <fullName evidence="2">Uncharacterized protein</fullName>
    </submittedName>
</protein>
<accession>A0AAF3JBX7</accession>
<proteinExistence type="predicted"/>
<dbReference type="WBParaSite" id="MBELARI_LOCUS9341">
    <property type="protein sequence ID" value="MBELARI_LOCUS9341"/>
    <property type="gene ID" value="MBELARI_LOCUS9341"/>
</dbReference>
<reference evidence="2" key="1">
    <citation type="submission" date="2024-02" db="UniProtKB">
        <authorList>
            <consortium name="WormBaseParasite"/>
        </authorList>
    </citation>
    <scope>IDENTIFICATION</scope>
</reference>
<keyword evidence="1" id="KW-1185">Reference proteome</keyword>
<sequence length="155" mass="17380">MVLILRSKENAKKMLTGMADLYTHINLKTKLFDPKLKMITGPLARFHFDGKLECPRRAFQLPTIKGCGLGYQSCDAPSAICHQKPRNLAATSLTDVQFCVKELCDLTVLERRETLDGVWDELNALTNEYLSNQEPLLVISGCTHEMEGESGNVCY</sequence>
<organism evidence="1 2">
    <name type="scientific">Mesorhabditis belari</name>
    <dbReference type="NCBI Taxonomy" id="2138241"/>
    <lineage>
        <taxon>Eukaryota</taxon>
        <taxon>Metazoa</taxon>
        <taxon>Ecdysozoa</taxon>
        <taxon>Nematoda</taxon>
        <taxon>Chromadorea</taxon>
        <taxon>Rhabditida</taxon>
        <taxon>Rhabditina</taxon>
        <taxon>Rhabditomorpha</taxon>
        <taxon>Rhabditoidea</taxon>
        <taxon>Rhabditidae</taxon>
        <taxon>Mesorhabditinae</taxon>
        <taxon>Mesorhabditis</taxon>
    </lineage>
</organism>
<dbReference type="Proteomes" id="UP000887575">
    <property type="component" value="Unassembled WGS sequence"/>
</dbReference>
<evidence type="ECO:0000313" key="1">
    <source>
        <dbReference type="Proteomes" id="UP000887575"/>
    </source>
</evidence>
<evidence type="ECO:0000313" key="2">
    <source>
        <dbReference type="WBParaSite" id="MBELARI_LOCUS9341"/>
    </source>
</evidence>
<name>A0AAF3JBX7_9BILA</name>